<organism evidence="2 3">
    <name type="scientific">Roseinatronobacter monicus</name>
    <dbReference type="NCBI Taxonomy" id="393481"/>
    <lineage>
        <taxon>Bacteria</taxon>
        <taxon>Pseudomonadati</taxon>
        <taxon>Pseudomonadota</taxon>
        <taxon>Alphaproteobacteria</taxon>
        <taxon>Rhodobacterales</taxon>
        <taxon>Paracoccaceae</taxon>
        <taxon>Roseinatronobacter</taxon>
    </lineage>
</organism>
<comment type="caution">
    <text evidence="2">The sequence shown here is derived from an EMBL/GenBank/DDBJ whole genome shotgun (WGS) entry which is preliminary data.</text>
</comment>
<gene>
    <name evidence="2" type="ORF">BD293_1767</name>
</gene>
<dbReference type="EMBL" id="VFPT01000001">
    <property type="protein sequence ID" value="TQM93141.1"/>
    <property type="molecule type" value="Genomic_DNA"/>
</dbReference>
<evidence type="ECO:0000256" key="1">
    <source>
        <dbReference type="SAM" id="MobiDB-lite"/>
    </source>
</evidence>
<feature type="compositionally biased region" description="Basic residues" evidence="1">
    <location>
        <begin position="25"/>
        <end position="34"/>
    </location>
</feature>
<name>A0A543KDH9_9RHOB</name>
<dbReference type="AlphaFoldDB" id="A0A543KDH9"/>
<evidence type="ECO:0000313" key="2">
    <source>
        <dbReference type="EMBL" id="TQM93141.1"/>
    </source>
</evidence>
<keyword evidence="3" id="KW-1185">Reference proteome</keyword>
<accession>A0A543KDH9</accession>
<proteinExistence type="predicted"/>
<sequence length="82" mass="9392">MENGPVLQAFFLRLRYHVTYRAKPTPRHHRHFRRAGSDTPGPPLMRVKTHLNPHETIFIDTQHLGTELSDLIEMGMGCNACA</sequence>
<reference evidence="2 3" key="1">
    <citation type="submission" date="2019-06" db="EMBL/GenBank/DDBJ databases">
        <title>Genomic Encyclopedia of Archaeal and Bacterial Type Strains, Phase II (KMG-II): from individual species to whole genera.</title>
        <authorList>
            <person name="Goeker M."/>
        </authorList>
    </citation>
    <scope>NUCLEOTIDE SEQUENCE [LARGE SCALE GENOMIC DNA]</scope>
    <source>
        <strain evidence="2 3">DSM 18423</strain>
    </source>
</reference>
<dbReference type="Proteomes" id="UP000320582">
    <property type="component" value="Unassembled WGS sequence"/>
</dbReference>
<feature type="region of interest" description="Disordered" evidence="1">
    <location>
        <begin position="25"/>
        <end position="44"/>
    </location>
</feature>
<evidence type="ECO:0000313" key="3">
    <source>
        <dbReference type="Proteomes" id="UP000320582"/>
    </source>
</evidence>
<protein>
    <submittedName>
        <fullName evidence="2">Uncharacterized protein</fullName>
    </submittedName>
</protein>